<accession>C8VKP2</accession>
<evidence type="ECO:0000256" key="2">
    <source>
        <dbReference type="SAM" id="Phobius"/>
    </source>
</evidence>
<dbReference type="GeneID" id="2868162"/>
<organism evidence="3 4">
    <name type="scientific">Emericella nidulans (strain FGSC A4 / ATCC 38163 / CBS 112.46 / NRRL 194 / M139)</name>
    <name type="common">Aspergillus nidulans</name>
    <dbReference type="NCBI Taxonomy" id="227321"/>
    <lineage>
        <taxon>Eukaryota</taxon>
        <taxon>Fungi</taxon>
        <taxon>Dikarya</taxon>
        <taxon>Ascomycota</taxon>
        <taxon>Pezizomycotina</taxon>
        <taxon>Eurotiomycetes</taxon>
        <taxon>Eurotiomycetidae</taxon>
        <taxon>Eurotiales</taxon>
        <taxon>Aspergillaceae</taxon>
        <taxon>Aspergillus</taxon>
        <taxon>Aspergillus subgen. Nidulantes</taxon>
    </lineage>
</organism>
<dbReference type="AlphaFoldDB" id="Q5ARM4"/>
<dbReference type="EMBL" id="BN001307">
    <property type="protein sequence ID" value="CBF84379.1"/>
    <property type="molecule type" value="Genomic_DNA"/>
</dbReference>
<proteinExistence type="predicted"/>
<name>Q5ARM4_EMENI</name>
<protein>
    <submittedName>
        <fullName evidence="3">Uncharacterized protein</fullName>
    </submittedName>
</protein>
<evidence type="ECO:0000256" key="1">
    <source>
        <dbReference type="SAM" id="MobiDB-lite"/>
    </source>
</evidence>
<dbReference type="RefSeq" id="XP_682325.1">
    <property type="nucleotide sequence ID" value="XM_677233.1"/>
</dbReference>
<feature type="compositionally biased region" description="Polar residues" evidence="1">
    <location>
        <begin position="261"/>
        <end position="270"/>
    </location>
</feature>
<dbReference type="eggNOG" id="ENOG502REJ5">
    <property type="taxonomic scope" value="Eukaryota"/>
</dbReference>
<dbReference type="KEGG" id="ani:ANIA_09056"/>
<feature type="transmembrane region" description="Helical" evidence="2">
    <location>
        <begin position="304"/>
        <end position="327"/>
    </location>
</feature>
<dbReference type="InParanoid" id="Q5ARM4"/>
<keyword evidence="2" id="KW-0812">Transmembrane</keyword>
<gene>
    <name evidence="3" type="ORF">ANIA_09056</name>
</gene>
<sequence length="535" mass="57736">MGLFSRDRGEPWDLGIRGLSLAVSGRTPTTIFSSGLTIYPSQCLPQDSMLDCYRDRVAAAAMALQRSRMNPRAAIFLNDSHKAVSVQIQPSAAMSSPIPVGVFFNIFALRRIRRRETTSSSTDLDSQEIPNVCYETCNGAFLEAAGRGKMAAICADGSTFSDLVDQCRQCIELFVNSPSSNSTASASSGSTTAELNEFIAYCDEQGGGSGNSNVTLVKEIDSLLASYSSLSSSQSQLQASLSSLGYTGDFPELTSATATGDVTASSTSMVGPTATAGGEDRSFSNEGGTGTEDLPSSDTSDINIIAPAVIVPVFALLVGSVLAWALIRRRRKRQGTEEIGAAGDSFDDKAQLHADEFRPELDGLAIAKKRLVNMDEDLAELPAREPIGAELDGLGRIPSNLGMYNHDRLGALIQFFNITKKPKEFIGSWDNRIVNALNPSSMLTSQEQRDPSPGQLHRIGASGNGELYSDSLAMRCSCTVVHKSVMNAQRGKGRRKLHLDLFNPTHETRQEMGWLDLSFMQCRLSALRFKYSMIL</sequence>
<accession>Q5ARM4</accession>
<keyword evidence="2" id="KW-0472">Membrane</keyword>
<evidence type="ECO:0000313" key="4">
    <source>
        <dbReference type="Proteomes" id="UP000000560"/>
    </source>
</evidence>
<evidence type="ECO:0000313" key="3">
    <source>
        <dbReference type="EMBL" id="CBF84379.1"/>
    </source>
</evidence>
<keyword evidence="2" id="KW-1133">Transmembrane helix</keyword>
<dbReference type="OrthoDB" id="5414836at2759"/>
<dbReference type="PANTHER" id="PTHR38122:SF1">
    <property type="entry name" value="GLYCOPROTEIN X"/>
    <property type="match status" value="1"/>
</dbReference>
<dbReference type="PANTHER" id="PTHR38122">
    <property type="entry name" value="GLYCOPROTEIN X"/>
    <property type="match status" value="1"/>
</dbReference>
<keyword evidence="4" id="KW-1185">Reference proteome</keyword>
<reference evidence="4" key="2">
    <citation type="journal article" date="2009" name="Fungal Genet. Biol.">
        <title>The 2008 update of the Aspergillus nidulans genome annotation: a community effort.</title>
        <authorList>
            <person name="Wortman J.R."/>
            <person name="Gilsenan J.M."/>
            <person name="Joardar V."/>
            <person name="Deegan J."/>
            <person name="Clutterbuck J."/>
            <person name="Andersen M.R."/>
            <person name="Archer D."/>
            <person name="Bencina M."/>
            <person name="Braus G."/>
            <person name="Coutinho P."/>
            <person name="von Dohren H."/>
            <person name="Doonan J."/>
            <person name="Driessen A.J."/>
            <person name="Durek P."/>
            <person name="Espeso E."/>
            <person name="Fekete E."/>
            <person name="Flipphi M."/>
            <person name="Estrada C.G."/>
            <person name="Geysens S."/>
            <person name="Goldman G."/>
            <person name="de Groot P.W."/>
            <person name="Hansen K."/>
            <person name="Harris S.D."/>
            <person name="Heinekamp T."/>
            <person name="Helmstaedt K."/>
            <person name="Henrissat B."/>
            <person name="Hofmann G."/>
            <person name="Homan T."/>
            <person name="Horio T."/>
            <person name="Horiuchi H."/>
            <person name="James S."/>
            <person name="Jones M."/>
            <person name="Karaffa L."/>
            <person name="Karanyi Z."/>
            <person name="Kato M."/>
            <person name="Keller N."/>
            <person name="Kelly D.E."/>
            <person name="Kiel J.A."/>
            <person name="Kim J.M."/>
            <person name="van der Klei I.J."/>
            <person name="Klis F.M."/>
            <person name="Kovalchuk A."/>
            <person name="Krasevec N."/>
            <person name="Kubicek C.P."/>
            <person name="Liu B."/>
            <person name="Maccabe A."/>
            <person name="Meyer V."/>
            <person name="Mirabito P."/>
            <person name="Miskei M."/>
            <person name="Mos M."/>
            <person name="Mullins J."/>
            <person name="Nelson D.R."/>
            <person name="Nielsen J."/>
            <person name="Oakley B.R."/>
            <person name="Osmani S.A."/>
            <person name="Pakula T."/>
            <person name="Paszewski A."/>
            <person name="Paulsen I."/>
            <person name="Pilsyk S."/>
            <person name="Pocsi I."/>
            <person name="Punt P.J."/>
            <person name="Ram A.F."/>
            <person name="Ren Q."/>
            <person name="Robellet X."/>
            <person name="Robson G."/>
            <person name="Seiboth B."/>
            <person name="van Solingen P."/>
            <person name="Specht T."/>
            <person name="Sun J."/>
            <person name="Taheri-Talesh N."/>
            <person name="Takeshita N."/>
            <person name="Ussery D."/>
            <person name="vanKuyk P.A."/>
            <person name="Visser H."/>
            <person name="van de Vondervoort P.J."/>
            <person name="de Vries R.P."/>
            <person name="Walton J."/>
            <person name="Xiang X."/>
            <person name="Xiong Y."/>
            <person name="Zeng A.P."/>
            <person name="Brandt B.W."/>
            <person name="Cornell M.J."/>
            <person name="van den Hondel C.A."/>
            <person name="Visser J."/>
            <person name="Oliver S.G."/>
            <person name="Turner G."/>
        </authorList>
    </citation>
    <scope>GENOME REANNOTATION</scope>
    <source>
        <strain evidence="4">FGSC A4 / ATCC 38163 / CBS 112.46 / NRRL 194 / M139</strain>
    </source>
</reference>
<dbReference type="Proteomes" id="UP000000560">
    <property type="component" value="Chromosome VII"/>
</dbReference>
<dbReference type="VEuPathDB" id="FungiDB:AN9056"/>
<reference evidence="4" key="1">
    <citation type="journal article" date="2005" name="Nature">
        <title>Sequencing of Aspergillus nidulans and comparative analysis with A. fumigatus and A. oryzae.</title>
        <authorList>
            <person name="Galagan J.E."/>
            <person name="Calvo S.E."/>
            <person name="Cuomo C."/>
            <person name="Ma L.J."/>
            <person name="Wortman J.R."/>
            <person name="Batzoglou S."/>
            <person name="Lee S.I."/>
            <person name="Basturkmen M."/>
            <person name="Spevak C.C."/>
            <person name="Clutterbuck J."/>
            <person name="Kapitonov V."/>
            <person name="Jurka J."/>
            <person name="Scazzocchio C."/>
            <person name="Farman M."/>
            <person name="Butler J."/>
            <person name="Purcell S."/>
            <person name="Harris S."/>
            <person name="Braus G.H."/>
            <person name="Draht O."/>
            <person name="Busch S."/>
            <person name="D'Enfert C."/>
            <person name="Bouchier C."/>
            <person name="Goldman G.H."/>
            <person name="Bell-Pedersen D."/>
            <person name="Griffiths-Jones S."/>
            <person name="Doonan J.H."/>
            <person name="Yu J."/>
            <person name="Vienken K."/>
            <person name="Pain A."/>
            <person name="Freitag M."/>
            <person name="Selker E.U."/>
            <person name="Archer D.B."/>
            <person name="Penalva M.A."/>
            <person name="Oakley B.R."/>
            <person name="Momany M."/>
            <person name="Tanaka T."/>
            <person name="Kumagai T."/>
            <person name="Asai K."/>
            <person name="Machida M."/>
            <person name="Nierman W.C."/>
            <person name="Denning D.W."/>
            <person name="Caddick M."/>
            <person name="Hynes M."/>
            <person name="Paoletti M."/>
            <person name="Fischer R."/>
            <person name="Miller B."/>
            <person name="Dyer P."/>
            <person name="Sachs M.S."/>
            <person name="Osmani S.A."/>
            <person name="Birren B.W."/>
        </authorList>
    </citation>
    <scope>NUCLEOTIDE SEQUENCE [LARGE SCALE GENOMIC DNA]</scope>
    <source>
        <strain evidence="4">FGSC A4 / ATCC 38163 / CBS 112.46 / NRRL 194 / M139</strain>
    </source>
</reference>
<dbReference type="HOGENOM" id="CLU_509017_0_0_1"/>
<feature type="region of interest" description="Disordered" evidence="1">
    <location>
        <begin position="261"/>
        <end position="296"/>
    </location>
</feature>